<sequence length="183" mass="18151">MKMSRIGIAGALVVSLAIVAVSFAQEKAATPAAKPAAPAAKATSPAAKPATPAAAKPAKPAAAKTAAAKPEAKATSAAPKSGPGSVIGEVIDPACWVINGAKGEAHKECAIACAKAGQTLAILERKTNKVYILASERPGEDPNKGLIDYVGQAVLAKGKIYSRGGLLAIQVASVEPAPKVGAK</sequence>
<evidence type="ECO:0000313" key="4">
    <source>
        <dbReference type="Proteomes" id="UP000317691"/>
    </source>
</evidence>
<gene>
    <name evidence="3" type="ORF">E6K79_02440</name>
</gene>
<feature type="signal peptide" evidence="2">
    <location>
        <begin position="1"/>
        <end position="24"/>
    </location>
</feature>
<evidence type="ECO:0000256" key="2">
    <source>
        <dbReference type="SAM" id="SignalP"/>
    </source>
</evidence>
<keyword evidence="2" id="KW-0732">Signal</keyword>
<comment type="caution">
    <text evidence="3">The sequence shown here is derived from an EMBL/GenBank/DDBJ whole genome shotgun (WGS) entry which is preliminary data.</text>
</comment>
<evidence type="ECO:0000313" key="3">
    <source>
        <dbReference type="EMBL" id="TMQ66784.1"/>
    </source>
</evidence>
<evidence type="ECO:0008006" key="5">
    <source>
        <dbReference type="Google" id="ProtNLM"/>
    </source>
</evidence>
<dbReference type="Proteomes" id="UP000317691">
    <property type="component" value="Unassembled WGS sequence"/>
</dbReference>
<reference evidence="3 4" key="1">
    <citation type="journal article" date="2019" name="Nat. Microbiol.">
        <title>Mediterranean grassland soil C-N compound turnover is dependent on rainfall and depth, and is mediated by genomically divergent microorganisms.</title>
        <authorList>
            <person name="Diamond S."/>
            <person name="Andeer P.F."/>
            <person name="Li Z."/>
            <person name="Crits-Christoph A."/>
            <person name="Burstein D."/>
            <person name="Anantharaman K."/>
            <person name="Lane K.R."/>
            <person name="Thomas B.C."/>
            <person name="Pan C."/>
            <person name="Northen T.R."/>
            <person name="Banfield J.F."/>
        </authorList>
    </citation>
    <scope>NUCLEOTIDE SEQUENCE [LARGE SCALE GENOMIC DNA]</scope>
    <source>
        <strain evidence="3">WS_9</strain>
    </source>
</reference>
<feature type="chain" id="PRO_5021776175" description="DUF5666 domain-containing protein" evidence="2">
    <location>
        <begin position="25"/>
        <end position="183"/>
    </location>
</feature>
<name>A0A538TT57_UNCEI</name>
<dbReference type="AlphaFoldDB" id="A0A538TT57"/>
<proteinExistence type="predicted"/>
<feature type="compositionally biased region" description="Low complexity" evidence="1">
    <location>
        <begin position="36"/>
        <end position="80"/>
    </location>
</feature>
<dbReference type="EMBL" id="VBOZ01000008">
    <property type="protein sequence ID" value="TMQ66784.1"/>
    <property type="molecule type" value="Genomic_DNA"/>
</dbReference>
<organism evidence="3 4">
    <name type="scientific">Eiseniibacteriota bacterium</name>
    <dbReference type="NCBI Taxonomy" id="2212470"/>
    <lineage>
        <taxon>Bacteria</taxon>
        <taxon>Candidatus Eiseniibacteriota</taxon>
    </lineage>
</organism>
<feature type="region of interest" description="Disordered" evidence="1">
    <location>
        <begin position="36"/>
        <end position="82"/>
    </location>
</feature>
<accession>A0A538TT57</accession>
<evidence type="ECO:0000256" key="1">
    <source>
        <dbReference type="SAM" id="MobiDB-lite"/>
    </source>
</evidence>
<protein>
    <recommendedName>
        <fullName evidence="5">DUF5666 domain-containing protein</fullName>
    </recommendedName>
</protein>